<comment type="caution">
    <text evidence="10">The sequence shown here is derived from an EMBL/GenBank/DDBJ whole genome shotgun (WGS) entry which is preliminary data.</text>
</comment>
<comment type="subcellular location">
    <subcellularLocation>
        <location evidence="1">Nucleus</location>
    </subcellularLocation>
</comment>
<keyword evidence="11" id="KW-1185">Reference proteome</keyword>
<dbReference type="GO" id="GO:0000812">
    <property type="term" value="C:Swr1 complex"/>
    <property type="evidence" value="ECO:0007669"/>
    <property type="project" value="TreeGrafter"/>
</dbReference>
<evidence type="ECO:0000256" key="1">
    <source>
        <dbReference type="ARBA" id="ARBA00004123"/>
    </source>
</evidence>
<dbReference type="Gene3D" id="1.10.10.60">
    <property type="entry name" value="Homeodomain-like"/>
    <property type="match status" value="1"/>
</dbReference>
<evidence type="ECO:0000256" key="5">
    <source>
        <dbReference type="ARBA" id="ARBA00023015"/>
    </source>
</evidence>
<dbReference type="GO" id="GO:0006338">
    <property type="term" value="P:chromatin remodeling"/>
    <property type="evidence" value="ECO:0007669"/>
    <property type="project" value="InterPro"/>
</dbReference>
<evidence type="ECO:0000256" key="4">
    <source>
        <dbReference type="ARBA" id="ARBA00022853"/>
    </source>
</evidence>
<feature type="compositionally biased region" description="Polar residues" evidence="8">
    <location>
        <begin position="377"/>
        <end position="386"/>
    </location>
</feature>
<dbReference type="GO" id="GO:0000122">
    <property type="term" value="P:negative regulation of transcription by RNA polymerase II"/>
    <property type="evidence" value="ECO:0007669"/>
    <property type="project" value="TreeGrafter"/>
</dbReference>
<evidence type="ECO:0000256" key="7">
    <source>
        <dbReference type="ARBA" id="ARBA00023242"/>
    </source>
</evidence>
<protein>
    <recommendedName>
        <fullName evidence="3">SWR1-complex protein 4</fullName>
    </recommendedName>
</protein>
<evidence type="ECO:0000256" key="3">
    <source>
        <dbReference type="ARBA" id="ARBA00019132"/>
    </source>
</evidence>
<organism evidence="10 11">
    <name type="scientific">Heterodermia speciosa</name>
    <dbReference type="NCBI Taxonomy" id="116794"/>
    <lineage>
        <taxon>Eukaryota</taxon>
        <taxon>Fungi</taxon>
        <taxon>Dikarya</taxon>
        <taxon>Ascomycota</taxon>
        <taxon>Pezizomycotina</taxon>
        <taxon>Lecanoromycetes</taxon>
        <taxon>OSLEUM clade</taxon>
        <taxon>Lecanoromycetidae</taxon>
        <taxon>Caliciales</taxon>
        <taxon>Physciaceae</taxon>
        <taxon>Heterodermia</taxon>
    </lineage>
</organism>
<dbReference type="GO" id="GO:0003714">
    <property type="term" value="F:transcription corepressor activity"/>
    <property type="evidence" value="ECO:0007669"/>
    <property type="project" value="TreeGrafter"/>
</dbReference>
<evidence type="ECO:0000313" key="10">
    <source>
        <dbReference type="EMBL" id="CAF9904955.1"/>
    </source>
</evidence>
<dbReference type="Proteomes" id="UP000664521">
    <property type="component" value="Unassembled WGS sequence"/>
</dbReference>
<dbReference type="InterPro" id="IPR027109">
    <property type="entry name" value="Swc4/Dmap1"/>
</dbReference>
<accession>A0A8H3I6B4</accession>
<feature type="compositionally biased region" description="Low complexity" evidence="8">
    <location>
        <begin position="492"/>
        <end position="503"/>
    </location>
</feature>
<dbReference type="GO" id="GO:0035267">
    <property type="term" value="C:NuA4 histone acetyltransferase complex"/>
    <property type="evidence" value="ECO:0007669"/>
    <property type="project" value="InterPro"/>
</dbReference>
<reference evidence="10" key="1">
    <citation type="submission" date="2021-03" db="EMBL/GenBank/DDBJ databases">
        <authorList>
            <person name="Tagirdzhanova G."/>
        </authorList>
    </citation>
    <scope>NUCLEOTIDE SEQUENCE</scope>
</reference>
<feature type="compositionally biased region" description="Acidic residues" evidence="8">
    <location>
        <begin position="515"/>
        <end position="533"/>
    </location>
</feature>
<dbReference type="PANTHER" id="PTHR12855">
    <property type="entry name" value="DNA METHYLTRANSFERASE 1-ASSOCIATED PROTEIN 1 FAMILY MEMBER"/>
    <property type="match status" value="1"/>
</dbReference>
<feature type="compositionally biased region" description="Acidic residues" evidence="8">
    <location>
        <begin position="597"/>
        <end position="608"/>
    </location>
</feature>
<feature type="compositionally biased region" description="Acidic residues" evidence="8">
    <location>
        <begin position="541"/>
        <end position="583"/>
    </location>
</feature>
<proteinExistence type="inferred from homology"/>
<dbReference type="GO" id="GO:0006281">
    <property type="term" value="P:DNA repair"/>
    <property type="evidence" value="ECO:0007669"/>
    <property type="project" value="InterPro"/>
</dbReference>
<dbReference type="Pfam" id="PF16282">
    <property type="entry name" value="SANT_DAMP1_like"/>
    <property type="match status" value="1"/>
</dbReference>
<feature type="region of interest" description="Disordered" evidence="8">
    <location>
        <begin position="334"/>
        <end position="391"/>
    </location>
</feature>
<keyword evidence="5" id="KW-0805">Transcription regulation</keyword>
<feature type="region of interest" description="Disordered" evidence="8">
    <location>
        <begin position="486"/>
        <end position="645"/>
    </location>
</feature>
<dbReference type="AlphaFoldDB" id="A0A8H3I6B4"/>
<dbReference type="OrthoDB" id="19740at2759"/>
<evidence type="ECO:0000259" key="9">
    <source>
        <dbReference type="Pfam" id="PF16282"/>
    </source>
</evidence>
<evidence type="ECO:0000313" key="11">
    <source>
        <dbReference type="Proteomes" id="UP000664521"/>
    </source>
</evidence>
<dbReference type="PANTHER" id="PTHR12855:SF10">
    <property type="entry name" value="DNA METHYLTRANSFERASE 1-ASSOCIATED PROTEIN 1"/>
    <property type="match status" value="1"/>
</dbReference>
<keyword evidence="6" id="KW-0804">Transcription</keyword>
<evidence type="ECO:0000256" key="2">
    <source>
        <dbReference type="ARBA" id="ARBA00006918"/>
    </source>
</evidence>
<dbReference type="InterPro" id="IPR032563">
    <property type="entry name" value="DAMP1_SANT-like"/>
</dbReference>
<feature type="domain" description="DAMP1 SANT/Myb-like" evidence="9">
    <location>
        <begin position="129"/>
        <end position="222"/>
    </location>
</feature>
<gene>
    <name evidence="10" type="primary">SWC4</name>
    <name evidence="10" type="ORF">HETSPECPRED_004833</name>
</gene>
<evidence type="ECO:0000256" key="6">
    <source>
        <dbReference type="ARBA" id="ARBA00023163"/>
    </source>
</evidence>
<dbReference type="EMBL" id="CAJPDS010000003">
    <property type="protein sequence ID" value="CAF9904955.1"/>
    <property type="molecule type" value="Genomic_DNA"/>
</dbReference>
<keyword evidence="7" id="KW-0539">Nucleus</keyword>
<sequence>MTAADMKDMLGELAIEPHAPRVKKQKVIEKRPEGVPRELFALFGERAPPIAILDTKAKERPKFSSRQKVRAWERKQFTNPARDDGLVLRHWQRKEDTGIAALATPADSNIASEMDTDEKEKDGKAEPGYPYARFNVKVTVPEYSDEQYESHLKSEDWSKEETDYLVSLALEYDLRWIVISDRYEYQPSDLPKESADSMSVTVPSKDRSMEDMKARYYSVAAKTMALKQPLQSMSTTEFELHEKMTKFDATLETTRKKLAQTLFVRPLEEVKEEEILLAELKRIVTNQEKFSQERKELYDRLQAPHSAAGSTAMYKTSHDLFKLMQDLLNADKNKKRRSVGGPGEGGPSMANGPSTGASDRGPRSSLGGTGNDKRTSLGGSTSTGQKHLSARDEAKFGIAHLERTSTGTTFRHERINNLAKAKSNALTLKMTHALQELGIPARLSMPTAAVCDEYEKLVGSIHTLLEVRKVSEKLETEIKIARAQVEEKDGGNADANADANANGEQGKLETVGVGGDDDGDEDAEGEDDDEADAVPERVEKEEDDDDEDEDGEGDEEEEEEEQEQEQEQEQEEDDDDDDEEEGEQVQAQGKQQAVADSADEDADGDEGPEEKTPSETAATRRNSVRKRSASVVSHFSNKSSKRQRK</sequence>
<comment type="similarity">
    <text evidence="2">Belongs to the SWC4 family.</text>
</comment>
<keyword evidence="4" id="KW-0156">Chromatin regulator</keyword>
<name>A0A8H3I6B4_9LECA</name>
<evidence type="ECO:0000256" key="8">
    <source>
        <dbReference type="SAM" id="MobiDB-lite"/>
    </source>
</evidence>